<comment type="caution">
    <text evidence="1">The sequence shown here is derived from an EMBL/GenBank/DDBJ whole genome shotgun (WGS) entry which is preliminary data.</text>
</comment>
<protein>
    <submittedName>
        <fullName evidence="1">Uncharacterized protein</fullName>
    </submittedName>
</protein>
<name>A0A198A5N4_9BACL</name>
<dbReference type="EMBL" id="LYPB01000076">
    <property type="protein sequence ID" value="OAS16447.1"/>
    <property type="molecule type" value="Genomic_DNA"/>
</dbReference>
<accession>A0A198A5N4</accession>
<dbReference type="Proteomes" id="UP000078454">
    <property type="component" value="Unassembled WGS sequence"/>
</dbReference>
<evidence type="ECO:0000313" key="2">
    <source>
        <dbReference type="Proteomes" id="UP000078454"/>
    </source>
</evidence>
<evidence type="ECO:0000313" key="1">
    <source>
        <dbReference type="EMBL" id="OAS16447.1"/>
    </source>
</evidence>
<gene>
    <name evidence="1" type="ORF">A8708_20810</name>
</gene>
<keyword evidence="2" id="KW-1185">Reference proteome</keyword>
<proteinExistence type="predicted"/>
<organism evidence="1 2">
    <name type="scientific">Paenibacillus oryzisoli</name>
    <dbReference type="NCBI Taxonomy" id="1850517"/>
    <lineage>
        <taxon>Bacteria</taxon>
        <taxon>Bacillati</taxon>
        <taxon>Bacillota</taxon>
        <taxon>Bacilli</taxon>
        <taxon>Bacillales</taxon>
        <taxon>Paenibacillaceae</taxon>
        <taxon>Paenibacillus</taxon>
    </lineage>
</organism>
<dbReference type="AlphaFoldDB" id="A0A198A5N4"/>
<sequence>MYTDPRGEAYKQVIDLAIRNSACFVLSERLWHTAEGAEKPYASVLEALQPYLVKTIIIQRENIEDIIRVKESYRSHAFYTAGTYYLYRCCDESGNLLKAMANKLSDWNSPKLLEDLCFLKEGGGDFLYSIVHEHTYGIDVTEEEATTLMEQITGLFLKVAAHSNLDRLLDDAIKHKTDWLYISRHQLTELPDRIRELTELRELIIFERDLYYLPEGLFDLSKLFNDPIYFNT</sequence>
<reference evidence="1 2" key="1">
    <citation type="submission" date="2016-05" db="EMBL/GenBank/DDBJ databases">
        <title>Paenibacillus sp. 1ZS3-15 nov., isolated from the rhizosphere soil.</title>
        <authorList>
            <person name="Zhang X.X."/>
            <person name="Zhang J."/>
        </authorList>
    </citation>
    <scope>NUCLEOTIDE SEQUENCE [LARGE SCALE GENOMIC DNA]</scope>
    <source>
        <strain evidence="1 2">1ZS3-15</strain>
    </source>
</reference>